<dbReference type="AlphaFoldDB" id="A0AAE0NTC9"/>
<organism evidence="1 2">
    <name type="scientific">Podospora didyma</name>
    <dbReference type="NCBI Taxonomy" id="330526"/>
    <lineage>
        <taxon>Eukaryota</taxon>
        <taxon>Fungi</taxon>
        <taxon>Dikarya</taxon>
        <taxon>Ascomycota</taxon>
        <taxon>Pezizomycotina</taxon>
        <taxon>Sordariomycetes</taxon>
        <taxon>Sordariomycetidae</taxon>
        <taxon>Sordariales</taxon>
        <taxon>Podosporaceae</taxon>
        <taxon>Podospora</taxon>
    </lineage>
</organism>
<reference evidence="1" key="2">
    <citation type="submission" date="2023-06" db="EMBL/GenBank/DDBJ databases">
        <authorList>
            <consortium name="Lawrence Berkeley National Laboratory"/>
            <person name="Haridas S."/>
            <person name="Hensen N."/>
            <person name="Bonometti L."/>
            <person name="Westerberg I."/>
            <person name="Brannstrom I.O."/>
            <person name="Guillou S."/>
            <person name="Cros-Aarteil S."/>
            <person name="Calhoun S."/>
            <person name="Kuo A."/>
            <person name="Mondo S."/>
            <person name="Pangilinan J."/>
            <person name="Riley R."/>
            <person name="LaButti K."/>
            <person name="Andreopoulos B."/>
            <person name="Lipzen A."/>
            <person name="Chen C."/>
            <person name="Yanf M."/>
            <person name="Daum C."/>
            <person name="Ng V."/>
            <person name="Clum A."/>
            <person name="Steindorff A."/>
            <person name="Ohm R."/>
            <person name="Martin F."/>
            <person name="Silar P."/>
            <person name="Natvig D."/>
            <person name="Lalanne C."/>
            <person name="Gautier V."/>
            <person name="Ament-velasquez S.L."/>
            <person name="Kruys A."/>
            <person name="Hutchinson M.I."/>
            <person name="Powell A.J."/>
            <person name="Barry K."/>
            <person name="Miller A.N."/>
            <person name="Grigoriev I.V."/>
            <person name="Debuchy R."/>
            <person name="Gladieux P."/>
            <person name="Thoren M.H."/>
            <person name="Johannesson H."/>
        </authorList>
    </citation>
    <scope>NUCLEOTIDE SEQUENCE</scope>
    <source>
        <strain evidence="1">CBS 232.78</strain>
    </source>
</reference>
<accession>A0AAE0NTC9</accession>
<protein>
    <submittedName>
        <fullName evidence="1">Uncharacterized protein</fullName>
    </submittedName>
</protein>
<gene>
    <name evidence="1" type="ORF">B0H63DRAFT_469827</name>
</gene>
<dbReference type="Proteomes" id="UP001285441">
    <property type="component" value="Unassembled WGS sequence"/>
</dbReference>
<reference evidence="1" key="1">
    <citation type="journal article" date="2023" name="Mol. Phylogenet. Evol.">
        <title>Genome-scale phylogeny and comparative genomics of the fungal order Sordariales.</title>
        <authorList>
            <person name="Hensen N."/>
            <person name="Bonometti L."/>
            <person name="Westerberg I."/>
            <person name="Brannstrom I.O."/>
            <person name="Guillou S."/>
            <person name="Cros-Aarteil S."/>
            <person name="Calhoun S."/>
            <person name="Haridas S."/>
            <person name="Kuo A."/>
            <person name="Mondo S."/>
            <person name="Pangilinan J."/>
            <person name="Riley R."/>
            <person name="LaButti K."/>
            <person name="Andreopoulos B."/>
            <person name="Lipzen A."/>
            <person name="Chen C."/>
            <person name="Yan M."/>
            <person name="Daum C."/>
            <person name="Ng V."/>
            <person name="Clum A."/>
            <person name="Steindorff A."/>
            <person name="Ohm R.A."/>
            <person name="Martin F."/>
            <person name="Silar P."/>
            <person name="Natvig D.O."/>
            <person name="Lalanne C."/>
            <person name="Gautier V."/>
            <person name="Ament-Velasquez S.L."/>
            <person name="Kruys A."/>
            <person name="Hutchinson M.I."/>
            <person name="Powell A.J."/>
            <person name="Barry K."/>
            <person name="Miller A.N."/>
            <person name="Grigoriev I.V."/>
            <person name="Debuchy R."/>
            <person name="Gladieux P."/>
            <person name="Hiltunen Thoren M."/>
            <person name="Johannesson H."/>
        </authorList>
    </citation>
    <scope>NUCLEOTIDE SEQUENCE</scope>
    <source>
        <strain evidence="1">CBS 232.78</strain>
    </source>
</reference>
<evidence type="ECO:0000313" key="1">
    <source>
        <dbReference type="EMBL" id="KAK3387334.1"/>
    </source>
</evidence>
<dbReference type="EMBL" id="JAULSW010000003">
    <property type="protein sequence ID" value="KAK3387334.1"/>
    <property type="molecule type" value="Genomic_DNA"/>
</dbReference>
<keyword evidence="2" id="KW-1185">Reference proteome</keyword>
<proteinExistence type="predicted"/>
<name>A0AAE0NTC9_9PEZI</name>
<sequence length="82" mass="8182">MLNLAGQVSGSGSQQINVVALDGPAPGALVGTAIFASGSSATINSFACRSQMCYSLQIADGKTGSVAFTETQGVGVTMTYDC</sequence>
<evidence type="ECO:0000313" key="2">
    <source>
        <dbReference type="Proteomes" id="UP001285441"/>
    </source>
</evidence>
<comment type="caution">
    <text evidence="1">The sequence shown here is derived from an EMBL/GenBank/DDBJ whole genome shotgun (WGS) entry which is preliminary data.</text>
</comment>